<feature type="compositionally biased region" description="Low complexity" evidence="7">
    <location>
        <begin position="31"/>
        <end position="43"/>
    </location>
</feature>
<gene>
    <name evidence="9" type="ORF">O6P43_030650</name>
</gene>
<evidence type="ECO:0000256" key="6">
    <source>
        <dbReference type="ARBA" id="ARBA00024343"/>
    </source>
</evidence>
<comment type="similarity">
    <text evidence="6">Belongs to the AP2/ERF transcription factor family. ERF subfamily.</text>
</comment>
<evidence type="ECO:0000256" key="4">
    <source>
        <dbReference type="ARBA" id="ARBA00023163"/>
    </source>
</evidence>
<evidence type="ECO:0000256" key="2">
    <source>
        <dbReference type="ARBA" id="ARBA00023015"/>
    </source>
</evidence>
<organism evidence="9 10">
    <name type="scientific">Quillaja saponaria</name>
    <name type="common">Soap bark tree</name>
    <dbReference type="NCBI Taxonomy" id="32244"/>
    <lineage>
        <taxon>Eukaryota</taxon>
        <taxon>Viridiplantae</taxon>
        <taxon>Streptophyta</taxon>
        <taxon>Embryophyta</taxon>
        <taxon>Tracheophyta</taxon>
        <taxon>Spermatophyta</taxon>
        <taxon>Magnoliopsida</taxon>
        <taxon>eudicotyledons</taxon>
        <taxon>Gunneridae</taxon>
        <taxon>Pentapetalae</taxon>
        <taxon>rosids</taxon>
        <taxon>fabids</taxon>
        <taxon>Fabales</taxon>
        <taxon>Quillajaceae</taxon>
        <taxon>Quillaja</taxon>
    </lineage>
</organism>
<dbReference type="PROSITE" id="PS51032">
    <property type="entry name" value="AP2_ERF"/>
    <property type="match status" value="1"/>
</dbReference>
<dbReference type="PRINTS" id="PR00367">
    <property type="entry name" value="ETHRSPELEMNT"/>
</dbReference>
<keyword evidence="5" id="KW-0539">Nucleus</keyword>
<feature type="region of interest" description="Disordered" evidence="7">
    <location>
        <begin position="30"/>
        <end position="54"/>
    </location>
</feature>
<dbReference type="GO" id="GO:0009873">
    <property type="term" value="P:ethylene-activated signaling pathway"/>
    <property type="evidence" value="ECO:0007669"/>
    <property type="project" value="InterPro"/>
</dbReference>
<dbReference type="Proteomes" id="UP001163823">
    <property type="component" value="Chromosome 13"/>
</dbReference>
<feature type="region of interest" description="Disordered" evidence="7">
    <location>
        <begin position="205"/>
        <end position="265"/>
    </location>
</feature>
<dbReference type="SUPFAM" id="SSF54171">
    <property type="entry name" value="DNA-binding domain"/>
    <property type="match status" value="1"/>
</dbReference>
<sequence>MVAALSQVIGGSDTHLTNPVEHQLHGHPLLNQQSSSTQNEQSQPLQNQGHVNVGRRHYRGVRQRPWGKWAAEIRDPKKAARVWLGTFETAEAAAIAYDEAALRFKGSKAKLNFPERAQLNNKASTNNINIASRSTDLSKNRPPIAHAPIQSYHSPTMSFSQQNYHFDPNQQYYAQLRAMGMIGGNTNSSFNYAAAMPVGSHYGSTALSTSALSPSPSSSSSSSSRPSQQHELQKEEELLKFSMQFGGSSSSSHDDLDPNKKWRNR</sequence>
<feature type="compositionally biased region" description="Basic and acidic residues" evidence="7">
    <location>
        <begin position="252"/>
        <end position="265"/>
    </location>
</feature>
<evidence type="ECO:0000256" key="1">
    <source>
        <dbReference type="ARBA" id="ARBA00004123"/>
    </source>
</evidence>
<comment type="subcellular location">
    <subcellularLocation>
        <location evidence="1">Nucleus</location>
    </subcellularLocation>
</comment>
<dbReference type="InterPro" id="IPR036955">
    <property type="entry name" value="AP2/ERF_dom_sf"/>
</dbReference>
<keyword evidence="4" id="KW-0804">Transcription</keyword>
<dbReference type="AlphaFoldDB" id="A0AAD7P852"/>
<dbReference type="InterPro" id="IPR001471">
    <property type="entry name" value="AP2/ERF_dom"/>
</dbReference>
<dbReference type="CDD" id="cd00018">
    <property type="entry name" value="AP2"/>
    <property type="match status" value="1"/>
</dbReference>
<comment type="caution">
    <text evidence="9">The sequence shown here is derived from an EMBL/GenBank/DDBJ whole genome shotgun (WGS) entry which is preliminary data.</text>
</comment>
<proteinExistence type="inferred from homology"/>
<evidence type="ECO:0000256" key="3">
    <source>
        <dbReference type="ARBA" id="ARBA00023125"/>
    </source>
</evidence>
<accession>A0AAD7P852</accession>
<dbReference type="GO" id="GO:0003700">
    <property type="term" value="F:DNA-binding transcription factor activity"/>
    <property type="evidence" value="ECO:0007669"/>
    <property type="project" value="InterPro"/>
</dbReference>
<protein>
    <submittedName>
        <fullName evidence="9">Ethylene-responsive transcription factor</fullName>
    </submittedName>
</protein>
<dbReference type="EMBL" id="JARAOO010000013">
    <property type="protein sequence ID" value="KAJ7945612.1"/>
    <property type="molecule type" value="Genomic_DNA"/>
</dbReference>
<keyword evidence="2" id="KW-0805">Transcription regulation</keyword>
<feature type="domain" description="AP2/ERF" evidence="8">
    <location>
        <begin position="57"/>
        <end position="114"/>
    </location>
</feature>
<evidence type="ECO:0000259" key="8">
    <source>
        <dbReference type="PROSITE" id="PS51032"/>
    </source>
</evidence>
<evidence type="ECO:0000256" key="7">
    <source>
        <dbReference type="SAM" id="MobiDB-lite"/>
    </source>
</evidence>
<keyword evidence="10" id="KW-1185">Reference proteome</keyword>
<dbReference type="Pfam" id="PF00847">
    <property type="entry name" value="AP2"/>
    <property type="match status" value="1"/>
</dbReference>
<dbReference type="PANTHER" id="PTHR31190:SF489">
    <property type="entry name" value="ETHYLENE-RESPONSIVE TRANSCRIPTION FACTOR ERF113-RELATED"/>
    <property type="match status" value="1"/>
</dbReference>
<reference evidence="9" key="1">
    <citation type="journal article" date="2023" name="Science">
        <title>Elucidation of the pathway for biosynthesis of saponin adjuvants from the soapbark tree.</title>
        <authorList>
            <person name="Reed J."/>
            <person name="Orme A."/>
            <person name="El-Demerdash A."/>
            <person name="Owen C."/>
            <person name="Martin L.B.B."/>
            <person name="Misra R.C."/>
            <person name="Kikuchi S."/>
            <person name="Rejzek M."/>
            <person name="Martin A.C."/>
            <person name="Harkess A."/>
            <person name="Leebens-Mack J."/>
            <person name="Louveau T."/>
            <person name="Stephenson M.J."/>
            <person name="Osbourn A."/>
        </authorList>
    </citation>
    <scope>NUCLEOTIDE SEQUENCE</scope>
    <source>
        <strain evidence="9">S10</strain>
    </source>
</reference>
<evidence type="ECO:0000256" key="5">
    <source>
        <dbReference type="ARBA" id="ARBA00023242"/>
    </source>
</evidence>
<dbReference type="FunFam" id="3.30.730.10:FF:000001">
    <property type="entry name" value="Ethylene-responsive transcription factor 2"/>
    <property type="match status" value="1"/>
</dbReference>
<feature type="compositionally biased region" description="Low complexity" evidence="7">
    <location>
        <begin position="205"/>
        <end position="224"/>
    </location>
</feature>
<dbReference type="SMART" id="SM00380">
    <property type="entry name" value="AP2"/>
    <property type="match status" value="1"/>
</dbReference>
<dbReference type="InterPro" id="IPR016177">
    <property type="entry name" value="DNA-bd_dom_sf"/>
</dbReference>
<dbReference type="Gene3D" id="3.30.730.10">
    <property type="entry name" value="AP2/ERF domain"/>
    <property type="match status" value="1"/>
</dbReference>
<evidence type="ECO:0000313" key="9">
    <source>
        <dbReference type="EMBL" id="KAJ7945612.1"/>
    </source>
</evidence>
<dbReference type="GO" id="GO:0005634">
    <property type="term" value="C:nucleus"/>
    <property type="evidence" value="ECO:0007669"/>
    <property type="project" value="UniProtKB-SubCell"/>
</dbReference>
<dbReference type="GO" id="GO:0003677">
    <property type="term" value="F:DNA binding"/>
    <property type="evidence" value="ECO:0007669"/>
    <property type="project" value="UniProtKB-KW"/>
</dbReference>
<dbReference type="InterPro" id="IPR044808">
    <property type="entry name" value="ERF_plant"/>
</dbReference>
<name>A0AAD7P852_QUISA</name>
<dbReference type="KEGG" id="qsa:O6P43_030650"/>
<dbReference type="PANTHER" id="PTHR31190">
    <property type="entry name" value="DNA-BINDING DOMAIN"/>
    <property type="match status" value="1"/>
</dbReference>
<evidence type="ECO:0000313" key="10">
    <source>
        <dbReference type="Proteomes" id="UP001163823"/>
    </source>
</evidence>
<keyword evidence="3" id="KW-0238">DNA-binding</keyword>